<reference evidence="3 4" key="1">
    <citation type="submission" date="2019-09" db="EMBL/GenBank/DDBJ databases">
        <authorList>
            <person name="Criscuolo A."/>
        </authorList>
    </citation>
    <scope>NUCLEOTIDE SEQUENCE [LARGE SCALE GENOMIC DNA]</scope>
    <source>
        <strain evidence="4">3(2)</strain>
    </source>
</reference>
<dbReference type="AlphaFoldDB" id="A0A5K1I8C9"/>
<dbReference type="Proteomes" id="UP000326725">
    <property type="component" value="Unassembled WGS sequence"/>
</dbReference>
<proteinExistence type="predicted"/>
<accession>A0A5K1I8C9</accession>
<dbReference type="RefSeq" id="WP_151444250.1">
    <property type="nucleotide sequence ID" value="NZ_CABVOU010000039.1"/>
</dbReference>
<dbReference type="EMBL" id="CABVOU010000039">
    <property type="protein sequence ID" value="VVZ96457.1"/>
    <property type="molecule type" value="Genomic_DNA"/>
</dbReference>
<feature type="compositionally biased region" description="Low complexity" evidence="2">
    <location>
        <begin position="206"/>
        <end position="215"/>
    </location>
</feature>
<protein>
    <submittedName>
        <fullName evidence="3">Uncharacterized protein</fullName>
    </submittedName>
</protein>
<name>A0A5K1I8C9_9GAMM</name>
<evidence type="ECO:0000313" key="4">
    <source>
        <dbReference type="Proteomes" id="UP000326725"/>
    </source>
</evidence>
<feature type="region of interest" description="Disordered" evidence="2">
    <location>
        <begin position="194"/>
        <end position="232"/>
    </location>
</feature>
<keyword evidence="1" id="KW-0175">Coiled coil</keyword>
<sequence>MSGKSRDQWAKELLTSTLALAWHASDPQTRKVADAAAVQVERLQAAKTKAEEAELAAAQELDEVKAKADRLQLEAEASAQEARTQRATVHEIYQVVTKGTGEPGDWHGAGPVRALMDQYDALAAHNVRLIEAGNALRAELAFWQGSDHAPRSQAARDRWTFAAEEAPATSLARLKAHWQAEVLEGFGFDCRDNAHAAADNGHPKAADGMADAADSAFEEADRLRKQAEGGDA</sequence>
<evidence type="ECO:0000256" key="1">
    <source>
        <dbReference type="SAM" id="Coils"/>
    </source>
</evidence>
<evidence type="ECO:0000313" key="3">
    <source>
        <dbReference type="EMBL" id="VVZ96457.1"/>
    </source>
</evidence>
<evidence type="ECO:0000256" key="2">
    <source>
        <dbReference type="SAM" id="MobiDB-lite"/>
    </source>
</evidence>
<feature type="compositionally biased region" description="Basic and acidic residues" evidence="2">
    <location>
        <begin position="219"/>
        <end position="232"/>
    </location>
</feature>
<keyword evidence="4" id="KW-1185">Reference proteome</keyword>
<gene>
    <name evidence="3" type="ORF">HALO32_02557</name>
</gene>
<feature type="coiled-coil region" evidence="1">
    <location>
        <begin position="33"/>
        <end position="81"/>
    </location>
</feature>
<organism evidence="3 4">
    <name type="scientific">Halomonas lysinitropha</name>
    <dbReference type="NCBI Taxonomy" id="2607506"/>
    <lineage>
        <taxon>Bacteria</taxon>
        <taxon>Pseudomonadati</taxon>
        <taxon>Pseudomonadota</taxon>
        <taxon>Gammaproteobacteria</taxon>
        <taxon>Oceanospirillales</taxon>
        <taxon>Halomonadaceae</taxon>
        <taxon>Halomonas</taxon>
    </lineage>
</organism>